<gene>
    <name evidence="1" type="ORF">F5148DRAFT_1202961</name>
</gene>
<dbReference type="EMBL" id="JAGFNK010000115">
    <property type="protein sequence ID" value="KAI9507680.1"/>
    <property type="molecule type" value="Genomic_DNA"/>
</dbReference>
<comment type="caution">
    <text evidence="1">The sequence shown here is derived from an EMBL/GenBank/DDBJ whole genome shotgun (WGS) entry which is preliminary data.</text>
</comment>
<dbReference type="Proteomes" id="UP001207468">
    <property type="component" value="Unassembled WGS sequence"/>
</dbReference>
<name>A0ACC0U7K0_9AGAM</name>
<accession>A0ACC0U7K0</accession>
<sequence length="361" mass="39563">MFDWAITLGLIFGGCCSNALTLERVTSEYPFSGTLITFSQFFLISLHGLPQFVSFTPGPLSIPVPYLRPRRIPLTPYIIQVGLFYSVSLLNNLAFGYDIPMPVHIIFRSGGLVISMLVGWSLSRKSYTVSQLLSVLIVTVGVILTTLSSHRQEAANSSLYPTTSRYLTGIGILTLALVLSGLLGVVQDKTFTSYAQDPKTHPASNRTRSSAATKARRLPNIWEESMFYLHFLALPMFFFVRHDLSAQAKALFSSHSRTVAFYIPMAATQFAFPAVLPALLANTLTQLLCVAGVNRLTTRVPALTVTLILVVRKAVSLVLSVLLFDGSNVAWGMLWGGAFLVFAGTVGYTVSGRGWKKDKKH</sequence>
<reference evidence="1" key="1">
    <citation type="submission" date="2021-03" db="EMBL/GenBank/DDBJ databases">
        <title>Evolutionary priming and transition to the ectomycorrhizal habit in an iconic lineage of mushroom-forming fungi: is preadaptation a requirement?</title>
        <authorList>
            <consortium name="DOE Joint Genome Institute"/>
            <person name="Looney B.P."/>
            <person name="Miyauchi S."/>
            <person name="Morin E."/>
            <person name="Drula E."/>
            <person name="Courty P.E."/>
            <person name="Chicoki N."/>
            <person name="Fauchery L."/>
            <person name="Kohler A."/>
            <person name="Kuo A."/>
            <person name="LaButti K."/>
            <person name="Pangilinan J."/>
            <person name="Lipzen A."/>
            <person name="Riley R."/>
            <person name="Andreopoulos W."/>
            <person name="He G."/>
            <person name="Johnson J."/>
            <person name="Barry K.W."/>
            <person name="Grigoriev I.V."/>
            <person name="Nagy L."/>
            <person name="Hibbett D."/>
            <person name="Henrissat B."/>
            <person name="Matheny P.B."/>
            <person name="Labbe J."/>
            <person name="Martin A.F."/>
        </authorList>
    </citation>
    <scope>NUCLEOTIDE SEQUENCE</scope>
    <source>
        <strain evidence="1">BPL698</strain>
    </source>
</reference>
<proteinExistence type="predicted"/>
<keyword evidence="2" id="KW-1185">Reference proteome</keyword>
<evidence type="ECO:0000313" key="2">
    <source>
        <dbReference type="Proteomes" id="UP001207468"/>
    </source>
</evidence>
<organism evidence="1 2">
    <name type="scientific">Russula earlei</name>
    <dbReference type="NCBI Taxonomy" id="71964"/>
    <lineage>
        <taxon>Eukaryota</taxon>
        <taxon>Fungi</taxon>
        <taxon>Dikarya</taxon>
        <taxon>Basidiomycota</taxon>
        <taxon>Agaricomycotina</taxon>
        <taxon>Agaricomycetes</taxon>
        <taxon>Russulales</taxon>
        <taxon>Russulaceae</taxon>
        <taxon>Russula</taxon>
    </lineage>
</organism>
<protein>
    <submittedName>
        <fullName evidence="1">UAA transporter</fullName>
    </submittedName>
</protein>
<evidence type="ECO:0000313" key="1">
    <source>
        <dbReference type="EMBL" id="KAI9507680.1"/>
    </source>
</evidence>